<dbReference type="PANTHER" id="PTHR10569:SF2">
    <property type="entry name" value="GLYCOGEN DEBRANCHING ENZYME"/>
    <property type="match status" value="1"/>
</dbReference>
<dbReference type="InterPro" id="IPR008928">
    <property type="entry name" value="6-hairpin_glycosidase_sf"/>
</dbReference>
<protein>
    <submittedName>
        <fullName evidence="3">Glycogen debranching enzyme, putative</fullName>
    </submittedName>
</protein>
<evidence type="ECO:0000259" key="1">
    <source>
        <dbReference type="Pfam" id="PF06202"/>
    </source>
</evidence>
<keyword evidence="4" id="KW-1185">Reference proteome</keyword>
<dbReference type="SUPFAM" id="SSF48208">
    <property type="entry name" value="Six-hairpin glycosidases"/>
    <property type="match status" value="1"/>
</dbReference>
<name>A0A1G7DKP1_9FLAO</name>
<feature type="domain" description="Glycogen debranching enzyme C-terminal" evidence="1">
    <location>
        <begin position="274"/>
        <end position="639"/>
    </location>
</feature>
<dbReference type="AlphaFoldDB" id="A0A1G7DKP1"/>
<reference evidence="3 4" key="1">
    <citation type="submission" date="2016-10" db="EMBL/GenBank/DDBJ databases">
        <authorList>
            <person name="de Groot N.N."/>
        </authorList>
    </citation>
    <scope>NUCLEOTIDE SEQUENCE [LARGE SCALE GENOMIC DNA]</scope>
    <source>
        <strain evidence="3 4">DSM 23421</strain>
    </source>
</reference>
<dbReference type="Pfam" id="PF12439">
    <property type="entry name" value="GDE_N"/>
    <property type="match status" value="1"/>
</dbReference>
<evidence type="ECO:0000313" key="3">
    <source>
        <dbReference type="EMBL" id="SDE51325.1"/>
    </source>
</evidence>
<evidence type="ECO:0000313" key="4">
    <source>
        <dbReference type="Proteomes" id="UP000199109"/>
    </source>
</evidence>
<gene>
    <name evidence="3" type="ORF">SAMN05421636_105342</name>
</gene>
<dbReference type="Pfam" id="PF06202">
    <property type="entry name" value="GDE_C"/>
    <property type="match status" value="1"/>
</dbReference>
<dbReference type="STRING" id="641691.SAMN05421636_105342"/>
<dbReference type="InterPro" id="IPR006451">
    <property type="entry name" value="Glycogen_debranch_arc"/>
</dbReference>
<dbReference type="Proteomes" id="UP000199109">
    <property type="component" value="Unassembled WGS sequence"/>
</dbReference>
<dbReference type="GO" id="GO:0005980">
    <property type="term" value="P:glycogen catabolic process"/>
    <property type="evidence" value="ECO:0007669"/>
    <property type="project" value="InterPro"/>
</dbReference>
<dbReference type="GO" id="GO:0004135">
    <property type="term" value="F:amylo-alpha-1,6-glucosidase activity"/>
    <property type="evidence" value="ECO:0007669"/>
    <property type="project" value="InterPro"/>
</dbReference>
<dbReference type="InterPro" id="IPR024742">
    <property type="entry name" value="Glycogen_debranch_N"/>
</dbReference>
<dbReference type="PANTHER" id="PTHR10569">
    <property type="entry name" value="GLYCOGEN DEBRANCHING ENZYME"/>
    <property type="match status" value="1"/>
</dbReference>
<dbReference type="EMBL" id="FNAO01000005">
    <property type="protein sequence ID" value="SDE51325.1"/>
    <property type="molecule type" value="Genomic_DNA"/>
</dbReference>
<dbReference type="RefSeq" id="WP_091868817.1">
    <property type="nucleotide sequence ID" value="NZ_FNAO01000005.1"/>
</dbReference>
<dbReference type="OrthoDB" id="9761875at2"/>
<dbReference type="InterPro" id="IPR012341">
    <property type="entry name" value="6hp_glycosidase-like_sf"/>
</dbReference>
<feature type="domain" description="Glycogen debranching enzyme bacterial and archaeal type N-terminal" evidence="2">
    <location>
        <begin position="14"/>
        <end position="229"/>
    </location>
</feature>
<sequence>MNLAKENIDTLFNKEWLETNGIGGYASSSIIGANTRKYHGLLVASLNPPTDRRVLVSKVEERIIEEKATHDISVNQYPGTIYPQGHHYLKSFERKPISTWIYEGKNWKLQKQIFMVPQSNTTVVVYKNIGGLEFDIELHPLLANKDYHSNFRENDFDFYYESGKSDIKVYAYPYSTPLFLNWSKGKFTEHRAWYKNIELPKEQYRGQDSVEDYYRIGYVTTSLKKNQSISLLMTTDGNMVGKSLSGLQKKKVNRVNSLEDKNIKHTFYNDLLVSGNQFLAHRASTESKTIIAGYHWFTDWGRDTMIAMRGLTIATGNQETSKSILSTFLKYLDEGMLPNRFPDYEGQDVEYNTIDATLWLFVAMYEYHQKFGDMTFVEDNLKALESVLLFHVNGTRFNIHLTEAGFICGGQESWQLTWMDAKVGDYVVTPREGCPVEINALWYNAMCIYDHFCGGCDIKLHQRIKEAKEKFQQNFEKKFLNKHGYLYDVLTSNGDADASFRPNQIYAVSLPFSVLSKTQEKKIVKLVGDKLLTDYGLRTLEKENPLFIGHYGGNQWERDVAYHMGTVWPFLLMEYWQAYLRVNDFSEKAKLQVVKALKPLEKHFYESEGIHCISEIFDGENPKAGRGCIQQAWSVAALVKLYTEHQLYKVKTIKTRKIPAQ</sequence>
<dbReference type="InterPro" id="IPR010401">
    <property type="entry name" value="AGL/Gdb1"/>
</dbReference>
<proteinExistence type="predicted"/>
<organism evidence="3 4">
    <name type="scientific">Pricia antarctica</name>
    <dbReference type="NCBI Taxonomy" id="641691"/>
    <lineage>
        <taxon>Bacteria</taxon>
        <taxon>Pseudomonadati</taxon>
        <taxon>Bacteroidota</taxon>
        <taxon>Flavobacteriia</taxon>
        <taxon>Flavobacteriales</taxon>
        <taxon>Flavobacteriaceae</taxon>
        <taxon>Pricia</taxon>
    </lineage>
</organism>
<evidence type="ECO:0000259" key="2">
    <source>
        <dbReference type="Pfam" id="PF12439"/>
    </source>
</evidence>
<dbReference type="Gene3D" id="1.50.10.10">
    <property type="match status" value="1"/>
</dbReference>
<dbReference type="NCBIfam" id="TIGR01561">
    <property type="entry name" value="gde_arch"/>
    <property type="match status" value="1"/>
</dbReference>
<accession>A0A1G7DKP1</accession>
<dbReference type="GO" id="GO:0004134">
    <property type="term" value="F:4-alpha-glucanotransferase activity"/>
    <property type="evidence" value="ECO:0007669"/>
    <property type="project" value="InterPro"/>
</dbReference>
<dbReference type="InterPro" id="IPR032790">
    <property type="entry name" value="GDE_C"/>
</dbReference>